<dbReference type="SUPFAM" id="SSF63829">
    <property type="entry name" value="Calcium-dependent phosphotriesterase"/>
    <property type="match status" value="1"/>
</dbReference>
<dbReference type="InterPro" id="IPR005511">
    <property type="entry name" value="SMP-30"/>
</dbReference>
<dbReference type="GO" id="GO:0005509">
    <property type="term" value="F:calcium ion binding"/>
    <property type="evidence" value="ECO:0007669"/>
    <property type="project" value="TreeGrafter"/>
</dbReference>
<proteinExistence type="inferred from homology"/>
<keyword evidence="5" id="KW-1185">Reference proteome</keyword>
<evidence type="ECO:0000313" key="4">
    <source>
        <dbReference type="EMBL" id="KAJ8944492.1"/>
    </source>
</evidence>
<evidence type="ECO:0000256" key="1">
    <source>
        <dbReference type="ARBA" id="ARBA00008853"/>
    </source>
</evidence>
<organism evidence="4 5">
    <name type="scientific">Aromia moschata</name>
    <dbReference type="NCBI Taxonomy" id="1265417"/>
    <lineage>
        <taxon>Eukaryota</taxon>
        <taxon>Metazoa</taxon>
        <taxon>Ecdysozoa</taxon>
        <taxon>Arthropoda</taxon>
        <taxon>Hexapoda</taxon>
        <taxon>Insecta</taxon>
        <taxon>Pterygota</taxon>
        <taxon>Neoptera</taxon>
        <taxon>Endopterygota</taxon>
        <taxon>Coleoptera</taxon>
        <taxon>Polyphaga</taxon>
        <taxon>Cucujiformia</taxon>
        <taxon>Chrysomeloidea</taxon>
        <taxon>Cerambycidae</taxon>
        <taxon>Cerambycinae</taxon>
        <taxon>Callichromatini</taxon>
        <taxon>Aromia</taxon>
    </lineage>
</organism>
<dbReference type="AlphaFoldDB" id="A0AAV8Y1E8"/>
<sequence>MAPIIEKVTTENLQLGESPHWDSETQSLYLVDIFGQSIHKYVPSTKRFTTAHIGKKISIIIPVQGKKDQFIITIDRQIVLIKWDGESKDISILETLYDVETDTDKTLNDGKCDSTGRLWAGKRYKER</sequence>
<keyword evidence="2" id="KW-0479">Metal-binding</keyword>
<keyword evidence="2" id="KW-0862">Zinc</keyword>
<evidence type="ECO:0000256" key="2">
    <source>
        <dbReference type="PIRSR" id="PIRSR605511-2"/>
    </source>
</evidence>
<accession>A0AAV8Y1E8</accession>
<feature type="binding site" evidence="2">
    <location>
        <position position="126"/>
    </location>
    <ligand>
        <name>substrate</name>
    </ligand>
</feature>
<name>A0AAV8Y1E8_9CUCU</name>
<feature type="domain" description="SMP-30/Gluconolactonase/LRE-like region" evidence="3">
    <location>
        <begin position="15"/>
        <end position="124"/>
    </location>
</feature>
<comment type="cofactor">
    <cofactor evidence="2">
        <name>Zn(2+)</name>
        <dbReference type="ChEBI" id="CHEBI:29105"/>
    </cofactor>
    <text evidence="2">Binds 1 divalent metal cation per subunit.</text>
</comment>
<feature type="binding site" evidence="2">
    <location>
        <position position="108"/>
    </location>
    <ligand>
        <name>substrate</name>
    </ligand>
</feature>
<feature type="binding site" evidence="2">
    <location>
        <position position="17"/>
    </location>
    <ligand>
        <name>a divalent metal cation</name>
        <dbReference type="ChEBI" id="CHEBI:60240"/>
    </ligand>
</feature>
<dbReference type="GO" id="GO:0004341">
    <property type="term" value="F:gluconolactonase activity"/>
    <property type="evidence" value="ECO:0007669"/>
    <property type="project" value="TreeGrafter"/>
</dbReference>
<dbReference type="Pfam" id="PF08450">
    <property type="entry name" value="SGL"/>
    <property type="match status" value="1"/>
</dbReference>
<evidence type="ECO:0000259" key="3">
    <source>
        <dbReference type="Pfam" id="PF08450"/>
    </source>
</evidence>
<dbReference type="InterPro" id="IPR013658">
    <property type="entry name" value="SGL"/>
</dbReference>
<protein>
    <recommendedName>
        <fullName evidence="3">SMP-30/Gluconolactonase/LRE-like region domain-containing protein</fullName>
    </recommendedName>
</protein>
<dbReference type="GO" id="GO:0019853">
    <property type="term" value="P:L-ascorbic acid biosynthetic process"/>
    <property type="evidence" value="ECO:0007669"/>
    <property type="project" value="TreeGrafter"/>
</dbReference>
<dbReference type="PANTHER" id="PTHR10907:SF66">
    <property type="entry name" value="MIP34848P1-RELATED"/>
    <property type="match status" value="1"/>
</dbReference>
<comment type="similarity">
    <text evidence="1">Belongs to the SMP-30/CGR1 family.</text>
</comment>
<dbReference type="EMBL" id="JAPWTK010000250">
    <property type="protein sequence ID" value="KAJ8944492.1"/>
    <property type="molecule type" value="Genomic_DNA"/>
</dbReference>
<dbReference type="Proteomes" id="UP001162162">
    <property type="component" value="Unassembled WGS sequence"/>
</dbReference>
<dbReference type="PANTHER" id="PTHR10907">
    <property type="entry name" value="REGUCALCIN"/>
    <property type="match status" value="1"/>
</dbReference>
<comment type="caution">
    <text evidence="4">The sequence shown here is derived from an EMBL/GenBank/DDBJ whole genome shotgun (WGS) entry which is preliminary data.</text>
</comment>
<reference evidence="4" key="1">
    <citation type="journal article" date="2023" name="Insect Mol. Biol.">
        <title>Genome sequencing provides insights into the evolution of gene families encoding plant cell wall-degrading enzymes in longhorned beetles.</title>
        <authorList>
            <person name="Shin N.R."/>
            <person name="Okamura Y."/>
            <person name="Kirsch R."/>
            <person name="Pauchet Y."/>
        </authorList>
    </citation>
    <scope>NUCLEOTIDE SEQUENCE</scope>
    <source>
        <strain evidence="4">AMC_N1</strain>
    </source>
</reference>
<dbReference type="InterPro" id="IPR011042">
    <property type="entry name" value="6-blade_b-propeller_TolB-like"/>
</dbReference>
<gene>
    <name evidence="4" type="ORF">NQ318_011750</name>
</gene>
<dbReference type="PRINTS" id="PR01790">
    <property type="entry name" value="SMP30FAMILY"/>
</dbReference>
<dbReference type="Gene3D" id="2.120.10.30">
    <property type="entry name" value="TolB, C-terminal domain"/>
    <property type="match status" value="1"/>
</dbReference>
<evidence type="ECO:0000313" key="5">
    <source>
        <dbReference type="Proteomes" id="UP001162162"/>
    </source>
</evidence>